<evidence type="ECO:0000256" key="2">
    <source>
        <dbReference type="SAM" id="Phobius"/>
    </source>
</evidence>
<evidence type="ECO:0000313" key="3">
    <source>
        <dbReference type="EMBL" id="CAD7444462.1"/>
    </source>
</evidence>
<dbReference type="AlphaFoldDB" id="A0A7R9EZX0"/>
<reference evidence="3" key="1">
    <citation type="submission" date="2020-11" db="EMBL/GenBank/DDBJ databases">
        <authorList>
            <person name="Tran Van P."/>
        </authorList>
    </citation>
    <scope>NUCLEOTIDE SEQUENCE</scope>
</reference>
<sequence>MLSSYDENSQSLHALEQGTGLEGPLLFSLLLRKLDGDTRHKFETRRGTNVGLPTVDEVIKFLQLEVSYLESANNIRLRSLKVTLLVHRTTPRVLPVNMPQQTYQILRLLIRLRSLKVTLLVHRTTPRVLPVNMPQQTYQILRLLLMVSALLFVEYWILLLRILSSRSNVINCYRSNALVSQGQSMVSNDYLCLDNLQREKDDKEYYLGLYGCHPKPKVTQASIDLWGDPQTSADLMALGVYQDELTANGWCRQRFRSNGYWRCLSEPGGICGIDPKLRSPHSASGRFVASRGLPASRWFRGEAGRNHSPSSRLGYGGGGAVNSTPEGN</sequence>
<keyword evidence="2" id="KW-1133">Transmembrane helix</keyword>
<feature type="transmembrane region" description="Helical" evidence="2">
    <location>
        <begin position="143"/>
        <end position="163"/>
    </location>
</feature>
<name>A0A7R9EZX0_9NEOP</name>
<proteinExistence type="predicted"/>
<keyword evidence="2" id="KW-0472">Membrane</keyword>
<accession>A0A7R9EZX0</accession>
<gene>
    <name evidence="3" type="ORF">TBIB3V08_LOCUS6839</name>
</gene>
<protein>
    <submittedName>
        <fullName evidence="3">Uncharacterized protein</fullName>
    </submittedName>
</protein>
<dbReference type="EMBL" id="OD566675">
    <property type="protein sequence ID" value="CAD7444462.1"/>
    <property type="molecule type" value="Genomic_DNA"/>
</dbReference>
<feature type="region of interest" description="Disordered" evidence="1">
    <location>
        <begin position="300"/>
        <end position="328"/>
    </location>
</feature>
<organism evidence="3">
    <name type="scientific">Timema bartmani</name>
    <dbReference type="NCBI Taxonomy" id="61472"/>
    <lineage>
        <taxon>Eukaryota</taxon>
        <taxon>Metazoa</taxon>
        <taxon>Ecdysozoa</taxon>
        <taxon>Arthropoda</taxon>
        <taxon>Hexapoda</taxon>
        <taxon>Insecta</taxon>
        <taxon>Pterygota</taxon>
        <taxon>Neoptera</taxon>
        <taxon>Polyneoptera</taxon>
        <taxon>Phasmatodea</taxon>
        <taxon>Timematodea</taxon>
        <taxon>Timematoidea</taxon>
        <taxon>Timematidae</taxon>
        <taxon>Timema</taxon>
    </lineage>
</organism>
<evidence type="ECO:0000256" key="1">
    <source>
        <dbReference type="SAM" id="MobiDB-lite"/>
    </source>
</evidence>
<keyword evidence="2" id="KW-0812">Transmembrane</keyword>